<dbReference type="PANTHER" id="PTHR11941:SF158">
    <property type="entry name" value="ENOYL-COA HYDRATASE (AFU_ORTHOLOGUE AFUA_2G10650)"/>
    <property type="match status" value="1"/>
</dbReference>
<dbReference type="InterPro" id="IPR014748">
    <property type="entry name" value="Enoyl-CoA_hydra_C"/>
</dbReference>
<dbReference type="AlphaFoldDB" id="A0A0J9XJH5"/>
<comment type="similarity">
    <text evidence="1 3">Belongs to the enoyl-CoA hydratase/isomerase family.</text>
</comment>
<sequence length="282" mass="30205">MTTSAQDQLSALAHELELPIVLSFHGVEGEIVKVRLNRPKQLNCIPPALHNKFDAFWTKFEQLAPLRVAILTGTGRVFCAGADLKAWLDNPDSAVDSNGMNSGFLGISNRSNAKPIIAALNGSSYGGGTETIVNCDLVVAVRSATISLPEVHRGVAAVAGALPRLGRNVTIQRANQLALMGEPISAATAEQWGLVNALADSVEDLDALALKFAASIIKGCPESVFVSQRGVRKGYEQTTLSLNEATDELAANEMVHLQKSDNYIEGLTAFTEKRQPKWTSKL</sequence>
<dbReference type="GO" id="GO:0005739">
    <property type="term" value="C:mitochondrion"/>
    <property type="evidence" value="ECO:0007669"/>
    <property type="project" value="TreeGrafter"/>
</dbReference>
<dbReference type="GO" id="GO:0006635">
    <property type="term" value="P:fatty acid beta-oxidation"/>
    <property type="evidence" value="ECO:0007669"/>
    <property type="project" value="TreeGrafter"/>
</dbReference>
<dbReference type="PROSITE" id="PS00166">
    <property type="entry name" value="ENOYL_COA_HYDRATASE"/>
    <property type="match status" value="1"/>
</dbReference>
<reference evidence="4" key="1">
    <citation type="submission" date="2014-03" db="EMBL/GenBank/DDBJ databases">
        <authorList>
            <person name="Casaregola S."/>
        </authorList>
    </citation>
    <scope>NUCLEOTIDE SEQUENCE [LARGE SCALE GENOMIC DNA]</scope>
    <source>
        <strain evidence="4">CLIB 918</strain>
    </source>
</reference>
<evidence type="ECO:0000313" key="5">
    <source>
        <dbReference type="Proteomes" id="UP000242525"/>
    </source>
</evidence>
<dbReference type="PANTHER" id="PTHR11941">
    <property type="entry name" value="ENOYL-COA HYDRATASE-RELATED"/>
    <property type="match status" value="1"/>
</dbReference>
<evidence type="ECO:0000313" key="4">
    <source>
        <dbReference type="EMBL" id="CDO57164.1"/>
    </source>
</evidence>
<dbReference type="Proteomes" id="UP000242525">
    <property type="component" value="Unassembled WGS sequence"/>
</dbReference>
<organism evidence="4 5">
    <name type="scientific">Geotrichum candidum</name>
    <name type="common">Oospora lactis</name>
    <name type="synonym">Dipodascus geotrichum</name>
    <dbReference type="NCBI Taxonomy" id="1173061"/>
    <lineage>
        <taxon>Eukaryota</taxon>
        <taxon>Fungi</taxon>
        <taxon>Dikarya</taxon>
        <taxon>Ascomycota</taxon>
        <taxon>Saccharomycotina</taxon>
        <taxon>Dipodascomycetes</taxon>
        <taxon>Dipodascales</taxon>
        <taxon>Dipodascaceae</taxon>
        <taxon>Geotrichum</taxon>
    </lineage>
</organism>
<dbReference type="CDD" id="cd06558">
    <property type="entry name" value="crotonase-like"/>
    <property type="match status" value="1"/>
</dbReference>
<dbReference type="GO" id="GO:0016829">
    <property type="term" value="F:lyase activity"/>
    <property type="evidence" value="ECO:0007669"/>
    <property type="project" value="UniProtKB-KW"/>
</dbReference>
<dbReference type="InterPro" id="IPR018376">
    <property type="entry name" value="Enoyl-CoA_hyd/isom_CS"/>
</dbReference>
<evidence type="ECO:0008006" key="6">
    <source>
        <dbReference type="Google" id="ProtNLM"/>
    </source>
</evidence>
<protein>
    <recommendedName>
        <fullName evidence="6">Enoyl-CoA hydratase</fullName>
    </recommendedName>
</protein>
<dbReference type="Pfam" id="PF00378">
    <property type="entry name" value="ECH_1"/>
    <property type="match status" value="1"/>
</dbReference>
<gene>
    <name evidence="4" type="ORF">BN980_GECA19s00758g</name>
</gene>
<dbReference type="InterPro" id="IPR029045">
    <property type="entry name" value="ClpP/crotonase-like_dom_sf"/>
</dbReference>
<proteinExistence type="inferred from homology"/>
<dbReference type="OrthoDB" id="2139957at2759"/>
<evidence type="ECO:0000256" key="1">
    <source>
        <dbReference type="ARBA" id="ARBA00005254"/>
    </source>
</evidence>
<dbReference type="EMBL" id="CCBN010000019">
    <property type="protein sequence ID" value="CDO57164.1"/>
    <property type="molecule type" value="Genomic_DNA"/>
</dbReference>
<evidence type="ECO:0000256" key="2">
    <source>
        <dbReference type="ARBA" id="ARBA00023239"/>
    </source>
</evidence>
<accession>A0A0J9XJH5</accession>
<dbReference type="Gene3D" id="1.10.12.10">
    <property type="entry name" value="Lyase 2-enoyl-coa Hydratase, Chain A, domain 2"/>
    <property type="match status" value="1"/>
</dbReference>
<dbReference type="SUPFAM" id="SSF52096">
    <property type="entry name" value="ClpP/crotonase"/>
    <property type="match status" value="1"/>
</dbReference>
<name>A0A0J9XJH5_GEOCN</name>
<dbReference type="InterPro" id="IPR001753">
    <property type="entry name" value="Enoyl-CoA_hydra/iso"/>
</dbReference>
<dbReference type="Gene3D" id="3.90.226.10">
    <property type="entry name" value="2-enoyl-CoA Hydratase, Chain A, domain 1"/>
    <property type="match status" value="1"/>
</dbReference>
<keyword evidence="5" id="KW-1185">Reference proteome</keyword>
<dbReference type="STRING" id="1173061.A0A0J9XJH5"/>
<evidence type="ECO:0000256" key="3">
    <source>
        <dbReference type="RuleBase" id="RU003707"/>
    </source>
</evidence>
<comment type="caution">
    <text evidence="4">The sequence shown here is derived from an EMBL/GenBank/DDBJ whole genome shotgun (WGS) entry which is preliminary data.</text>
</comment>
<keyword evidence="2" id="KW-0456">Lyase</keyword>